<organism evidence="1">
    <name type="scientific">Octopus bimaculoides</name>
    <name type="common">California two-spotted octopus</name>
    <dbReference type="NCBI Taxonomy" id="37653"/>
    <lineage>
        <taxon>Eukaryota</taxon>
        <taxon>Metazoa</taxon>
        <taxon>Spiralia</taxon>
        <taxon>Lophotrochozoa</taxon>
        <taxon>Mollusca</taxon>
        <taxon>Cephalopoda</taxon>
        <taxon>Coleoidea</taxon>
        <taxon>Octopodiformes</taxon>
        <taxon>Octopoda</taxon>
        <taxon>Incirrata</taxon>
        <taxon>Octopodidae</taxon>
        <taxon>Octopus</taxon>
    </lineage>
</organism>
<dbReference type="EMBL" id="KQ431142">
    <property type="protein sequence ID" value="KOF63332.1"/>
    <property type="molecule type" value="Genomic_DNA"/>
</dbReference>
<sequence length="106" mass="12311">MNKEIEPRIGKASSDFRKLYHWLWNSHDVSLKVKVNVYKSVVMTTLLYAKCKISSIEDIQLRWSGHLSCISDIRIPKQLHFGQFPTGKLVGRPLLCIKDKQKDNLK</sequence>
<name>A0A0L8FI79_OCTBM</name>
<gene>
    <name evidence="1" type="ORF">OCBIM_22019457mg</name>
</gene>
<reference evidence="1" key="1">
    <citation type="submission" date="2015-07" db="EMBL/GenBank/DDBJ databases">
        <title>MeaNS - Measles Nucleotide Surveillance Program.</title>
        <authorList>
            <person name="Tran T."/>
            <person name="Druce J."/>
        </authorList>
    </citation>
    <scope>NUCLEOTIDE SEQUENCE</scope>
    <source>
        <strain evidence="1">UCB-OBI-ISO-001</strain>
        <tissue evidence="1">Gonad</tissue>
    </source>
</reference>
<evidence type="ECO:0000313" key="1">
    <source>
        <dbReference type="EMBL" id="KOF63332.1"/>
    </source>
</evidence>
<proteinExistence type="predicted"/>
<dbReference type="AlphaFoldDB" id="A0A0L8FI79"/>
<protein>
    <submittedName>
        <fullName evidence="1">Uncharacterized protein</fullName>
    </submittedName>
</protein>
<accession>A0A0L8FI79</accession>